<evidence type="ECO:0000256" key="3">
    <source>
        <dbReference type="SAM" id="MobiDB-lite"/>
    </source>
</evidence>
<dbReference type="EMBL" id="UZAL01030831">
    <property type="protein sequence ID" value="VDP55760.1"/>
    <property type="molecule type" value="Genomic_DNA"/>
</dbReference>
<dbReference type="Proteomes" id="UP000269396">
    <property type="component" value="Unassembled WGS sequence"/>
</dbReference>
<feature type="compositionally biased region" description="Low complexity" evidence="3">
    <location>
        <begin position="257"/>
        <end position="269"/>
    </location>
</feature>
<dbReference type="STRING" id="31246.A0A183P8Q1"/>
<feature type="region of interest" description="Disordered" evidence="3">
    <location>
        <begin position="244"/>
        <end position="274"/>
    </location>
</feature>
<keyword evidence="1" id="KW-0597">Phosphoprotein</keyword>
<feature type="region of interest" description="Disordered" evidence="3">
    <location>
        <begin position="406"/>
        <end position="523"/>
    </location>
</feature>
<dbReference type="SUPFAM" id="SSF57889">
    <property type="entry name" value="Cysteine-rich domain"/>
    <property type="match status" value="1"/>
</dbReference>
<feature type="compositionally biased region" description="Polar residues" evidence="3">
    <location>
        <begin position="496"/>
        <end position="523"/>
    </location>
</feature>
<accession>A0A183P8Q1</accession>
<dbReference type="Gene3D" id="2.30.29.30">
    <property type="entry name" value="Pleckstrin-homology domain (PH domain)/Phosphotyrosine-binding domain (PTB)"/>
    <property type="match status" value="1"/>
</dbReference>
<dbReference type="Gene3D" id="3.30.60.20">
    <property type="match status" value="1"/>
</dbReference>
<evidence type="ECO:0000313" key="5">
    <source>
        <dbReference type="Proteomes" id="UP000269396"/>
    </source>
</evidence>
<name>A0A183P8Q1_9TREM</name>
<protein>
    <submittedName>
        <fullName evidence="4">Uncharacterized protein</fullName>
    </submittedName>
</protein>
<feature type="compositionally biased region" description="Low complexity" evidence="3">
    <location>
        <begin position="455"/>
        <end position="495"/>
    </location>
</feature>
<feature type="coiled-coil region" evidence="2">
    <location>
        <begin position="59"/>
        <end position="93"/>
    </location>
</feature>
<dbReference type="InterPro" id="IPR011993">
    <property type="entry name" value="PH-like_dom_sf"/>
</dbReference>
<organism evidence="4 5">
    <name type="scientific">Schistosoma mattheei</name>
    <dbReference type="NCBI Taxonomy" id="31246"/>
    <lineage>
        <taxon>Eukaryota</taxon>
        <taxon>Metazoa</taxon>
        <taxon>Spiralia</taxon>
        <taxon>Lophotrochozoa</taxon>
        <taxon>Platyhelminthes</taxon>
        <taxon>Trematoda</taxon>
        <taxon>Digenea</taxon>
        <taxon>Strigeidida</taxon>
        <taxon>Schistosomatoidea</taxon>
        <taxon>Schistosomatidae</taxon>
        <taxon>Schistosoma</taxon>
    </lineage>
</organism>
<evidence type="ECO:0000256" key="1">
    <source>
        <dbReference type="ARBA" id="ARBA00022553"/>
    </source>
</evidence>
<dbReference type="InterPro" id="IPR046349">
    <property type="entry name" value="C1-like_sf"/>
</dbReference>
<feature type="compositionally biased region" description="Polar residues" evidence="3">
    <location>
        <begin position="406"/>
        <end position="448"/>
    </location>
</feature>
<evidence type="ECO:0000256" key="2">
    <source>
        <dbReference type="SAM" id="Coils"/>
    </source>
</evidence>
<gene>
    <name evidence="4" type="ORF">SMTD_LOCUS10737</name>
</gene>
<evidence type="ECO:0000313" key="4">
    <source>
        <dbReference type="EMBL" id="VDP55760.1"/>
    </source>
</evidence>
<dbReference type="AlphaFoldDB" id="A0A183P8Q1"/>
<keyword evidence="5" id="KW-1185">Reference proteome</keyword>
<reference evidence="4 5" key="1">
    <citation type="submission" date="2018-11" db="EMBL/GenBank/DDBJ databases">
        <authorList>
            <consortium name="Pathogen Informatics"/>
        </authorList>
    </citation>
    <scope>NUCLEOTIDE SEQUENCE [LARGE SCALE GENOMIC DNA]</scope>
    <source>
        <strain>Denwood</strain>
        <strain evidence="5">Zambia</strain>
    </source>
</reference>
<proteinExistence type="predicted"/>
<sequence>MSGKNPDTLELMWLASFQQQEQEAGGRTVSPFSLGSNSARSKVANLKGLGQQKRMTLQLNQRHKENKRLISEINRLNDELSTLRKEYESKLHSNELHTMSMELELASLREQLHTISITNSLSQQCIDNNESIRSLRHHNHQYPSSQQQLNQYCHRNNISFNKSLLTSDIPSSAANNGNNNNNNNNIITNMHNDNIDCDFTLNKSFGATRPTSTIPPTVSTPHSSVSQESVVKYPIINNCGTTANNNNSSHLKPSPLNNTCSSNNSRNSTEMLSSYTSPTIDDPLVSDFKFYGILEVGPKRGKRNKLHWEPCFAQLSRTHLMLWDIPSDLCKRVHELQSKYLVVSNFVASTISSNINNLSIRLEMPLNSLYHVRSVNSCDVCHERVEDLPRVFQIIYDRQYLSNSTSITNKNSASNNNSIYTGSMKQSSSGNAVSNVGKMSNTSPSGDSASHPRKSSFGSSALFSTSSPHPSSSRRVVRNDSVSSSHPHSVSNASNKRLNQTENSTIEHQINSPSSESPHNVESSTIYTKGHVLQRILFRSYATCDLCQNSCSGVFHPPVSYQCTDCQVRVY</sequence>
<keyword evidence="2" id="KW-0175">Coiled coil</keyword>